<keyword evidence="3" id="KW-1185">Reference proteome</keyword>
<dbReference type="RefSeq" id="WP_191037614.1">
    <property type="nucleotide sequence ID" value="NZ_JACXAA010000001.1"/>
</dbReference>
<dbReference type="GO" id="GO:0005524">
    <property type="term" value="F:ATP binding"/>
    <property type="evidence" value="ECO:0007669"/>
    <property type="project" value="UniProtKB-KW"/>
</dbReference>
<evidence type="ECO:0000313" key="2">
    <source>
        <dbReference type="EMBL" id="MBD2751996.1"/>
    </source>
</evidence>
<dbReference type="Gene3D" id="3.30.950.30">
    <property type="entry name" value="Schlafen, AAA domain"/>
    <property type="match status" value="1"/>
</dbReference>
<evidence type="ECO:0000259" key="1">
    <source>
        <dbReference type="Pfam" id="PF04326"/>
    </source>
</evidence>
<reference evidence="2" key="1">
    <citation type="submission" date="2020-09" db="EMBL/GenBank/DDBJ databases">
        <authorList>
            <person name="Kim M.K."/>
        </authorList>
    </citation>
    <scope>NUCLEOTIDE SEQUENCE</scope>
    <source>
        <strain evidence="2">BT704</strain>
    </source>
</reference>
<organism evidence="2 3">
    <name type="scientific">Spirosoma validum</name>
    <dbReference type="NCBI Taxonomy" id="2771355"/>
    <lineage>
        <taxon>Bacteria</taxon>
        <taxon>Pseudomonadati</taxon>
        <taxon>Bacteroidota</taxon>
        <taxon>Cytophagia</taxon>
        <taxon>Cytophagales</taxon>
        <taxon>Cytophagaceae</taxon>
        <taxon>Spirosoma</taxon>
    </lineage>
</organism>
<dbReference type="InterPro" id="IPR007421">
    <property type="entry name" value="Schlafen_AlbA_2_dom"/>
</dbReference>
<keyword evidence="2" id="KW-0067">ATP-binding</keyword>
<dbReference type="EMBL" id="JACXAA010000001">
    <property type="protein sequence ID" value="MBD2751996.1"/>
    <property type="molecule type" value="Genomic_DNA"/>
</dbReference>
<dbReference type="AlphaFoldDB" id="A0A927AYA7"/>
<dbReference type="Pfam" id="PF04326">
    <property type="entry name" value="SLFN_AlbA_2"/>
    <property type="match status" value="1"/>
</dbReference>
<gene>
    <name evidence="2" type="ORF">IC230_03770</name>
</gene>
<dbReference type="InterPro" id="IPR038461">
    <property type="entry name" value="Schlafen_AlbA_2_dom_sf"/>
</dbReference>
<accession>A0A927AYA7</accession>
<comment type="caution">
    <text evidence="2">The sequence shown here is derived from an EMBL/GenBank/DDBJ whole genome shotgun (WGS) entry which is preliminary data.</text>
</comment>
<protein>
    <submittedName>
        <fullName evidence="2">ATP-binding protein</fullName>
    </submittedName>
</protein>
<evidence type="ECO:0000313" key="3">
    <source>
        <dbReference type="Proteomes" id="UP000653797"/>
    </source>
</evidence>
<feature type="domain" description="Schlafen AlbA-2" evidence="1">
    <location>
        <begin position="32"/>
        <end position="160"/>
    </location>
</feature>
<sequence>MASSFAQNQFGKSIDQVTASDLISFFSEERDESLTLEFKSFSQREGDIKHKENAILKTICGFLNSNGGLLIWGAPEEVKNTNGQKVFADHLSPVEKRYTRDDLISKISNRITPFAASVQVEPIEVEHGKFVYLIEVPESSAKPHQFDNIYYMRLDGQTKVAPHYVIDALFKQIKFPSLNVFLRLDGFTHRSGEVTHNSVNVLISCFLINSSKFIHEYDPYYIIDLGAGGFINKATNQLERIHHVYDIPSFKTLAYNVPLVRQEVFHMTIDQYHEWCDKNLSIPIAIVGGGKLSPLVSSSYKLELVSAKENKELVLNKNVPVDRVINLRPISLNQFKHDEWTGSEEKRLELIVNNTKVPK</sequence>
<keyword evidence="2" id="KW-0547">Nucleotide-binding</keyword>
<dbReference type="Proteomes" id="UP000653797">
    <property type="component" value="Unassembled WGS sequence"/>
</dbReference>
<proteinExistence type="predicted"/>
<name>A0A927AYA7_9BACT</name>